<accession>A0ABS7SBN7</accession>
<keyword evidence="5 7" id="KW-0472">Membrane</keyword>
<sequence length="452" mass="46954">MAGTTTPDPPAGPAVAGPADPTPKPRALWHHRDFRHLWAGDALGQLGAQFTGLALPVLAVGVLQATEWQMGVLSAANMAAFLLIGLPAGAWVDRMRKRSVLITADLFRAVILAGVVVAALTGTASMPLLYVAGLLLGSATVFFDVAHQSYVPTLVGMDHVVEGNAKLQATASVAQVAGPAAAGVLLRFVSSGALIGFNALTYLFSALFVSRIAHRETLPPREARRPLVVEIREGLSFVLREPLLRRMVACTALGNLAWGILSALEALYILRDLDLGEAALGTIFSAASVGALVGALLGRKAAEWIGEARLVPVSAVAMGIPIALVPLASVLPIPPMVTLIAGLGLSYAMMVVYNIATVSFRQRLCPPPLLGRMNASVRFIVWGTMPFGGLLGGWLGSSFGVVPALWFAVIGTLLAALPVVISPLWTMTTLPTAADDGRGAAAVAPEGADPAD</sequence>
<keyword evidence="10" id="KW-1185">Reference proteome</keyword>
<dbReference type="PANTHER" id="PTHR23513:SF6">
    <property type="entry name" value="MAJOR FACILITATOR SUPERFAMILY ASSOCIATED DOMAIN-CONTAINING PROTEIN"/>
    <property type="match status" value="1"/>
</dbReference>
<proteinExistence type="predicted"/>
<feature type="domain" description="Major facilitator superfamily (MFS) profile" evidence="8">
    <location>
        <begin position="243"/>
        <end position="452"/>
    </location>
</feature>
<dbReference type="InterPro" id="IPR020846">
    <property type="entry name" value="MFS_dom"/>
</dbReference>
<feature type="transmembrane region" description="Helical" evidence="7">
    <location>
        <begin position="401"/>
        <end position="421"/>
    </location>
</feature>
<feature type="transmembrane region" description="Helical" evidence="7">
    <location>
        <begin position="71"/>
        <end position="92"/>
    </location>
</feature>
<organism evidence="9 10">
    <name type="scientific">Occultella gossypii</name>
    <dbReference type="NCBI Taxonomy" id="2800820"/>
    <lineage>
        <taxon>Bacteria</taxon>
        <taxon>Bacillati</taxon>
        <taxon>Actinomycetota</taxon>
        <taxon>Actinomycetes</taxon>
        <taxon>Micrococcales</taxon>
        <taxon>Ruaniaceae</taxon>
        <taxon>Occultella</taxon>
    </lineage>
</organism>
<dbReference type="SUPFAM" id="SSF103473">
    <property type="entry name" value="MFS general substrate transporter"/>
    <property type="match status" value="1"/>
</dbReference>
<keyword evidence="4 7" id="KW-1133">Transmembrane helix</keyword>
<evidence type="ECO:0000256" key="1">
    <source>
        <dbReference type="ARBA" id="ARBA00004651"/>
    </source>
</evidence>
<evidence type="ECO:0000256" key="4">
    <source>
        <dbReference type="ARBA" id="ARBA00022989"/>
    </source>
</evidence>
<dbReference type="InterPro" id="IPR036259">
    <property type="entry name" value="MFS_trans_sf"/>
</dbReference>
<evidence type="ECO:0000313" key="10">
    <source>
        <dbReference type="Proteomes" id="UP000826651"/>
    </source>
</evidence>
<evidence type="ECO:0000256" key="6">
    <source>
        <dbReference type="SAM" id="MobiDB-lite"/>
    </source>
</evidence>
<gene>
    <name evidence="9" type="ORF">KCQ71_16065</name>
</gene>
<dbReference type="PANTHER" id="PTHR23513">
    <property type="entry name" value="INTEGRAL MEMBRANE EFFLUX PROTEIN-RELATED"/>
    <property type="match status" value="1"/>
</dbReference>
<dbReference type="Pfam" id="PF07690">
    <property type="entry name" value="MFS_1"/>
    <property type="match status" value="1"/>
</dbReference>
<evidence type="ECO:0000256" key="2">
    <source>
        <dbReference type="ARBA" id="ARBA00022475"/>
    </source>
</evidence>
<feature type="transmembrane region" description="Helical" evidence="7">
    <location>
        <begin position="337"/>
        <end position="356"/>
    </location>
</feature>
<keyword evidence="3 7" id="KW-0812">Transmembrane</keyword>
<feature type="transmembrane region" description="Helical" evidence="7">
    <location>
        <begin position="310"/>
        <end position="331"/>
    </location>
</feature>
<feature type="region of interest" description="Disordered" evidence="6">
    <location>
        <begin position="1"/>
        <end position="25"/>
    </location>
</feature>
<protein>
    <submittedName>
        <fullName evidence="9">MFS transporter</fullName>
    </submittedName>
</protein>
<dbReference type="RefSeq" id="WP_223407707.1">
    <property type="nucleotide sequence ID" value="NZ_JAGSHT010000015.1"/>
</dbReference>
<evidence type="ECO:0000256" key="5">
    <source>
        <dbReference type="ARBA" id="ARBA00023136"/>
    </source>
</evidence>
<evidence type="ECO:0000256" key="7">
    <source>
        <dbReference type="SAM" id="Phobius"/>
    </source>
</evidence>
<dbReference type="InterPro" id="IPR011701">
    <property type="entry name" value="MFS"/>
</dbReference>
<evidence type="ECO:0000256" key="3">
    <source>
        <dbReference type="ARBA" id="ARBA00022692"/>
    </source>
</evidence>
<dbReference type="InterPro" id="IPR022324">
    <property type="entry name" value="Bacilysin_exporter_BacE_put"/>
</dbReference>
<name>A0ABS7SBN7_9MICO</name>
<dbReference type="PRINTS" id="PR01988">
    <property type="entry name" value="EXPORTERBACE"/>
</dbReference>
<dbReference type="PROSITE" id="PS50850">
    <property type="entry name" value="MFS"/>
    <property type="match status" value="1"/>
</dbReference>
<evidence type="ECO:0000313" key="9">
    <source>
        <dbReference type="EMBL" id="MBZ2197677.1"/>
    </source>
</evidence>
<reference evidence="9 10" key="1">
    <citation type="submission" date="2021-04" db="EMBL/GenBank/DDBJ databases">
        <title>Ruania sp. nov., isolated from sandy soil of mangrove forest.</title>
        <authorList>
            <person name="Ge X."/>
            <person name="Huang R."/>
            <person name="Liu W."/>
        </authorList>
    </citation>
    <scope>NUCLEOTIDE SEQUENCE [LARGE SCALE GENOMIC DNA]</scope>
    <source>
        <strain evidence="9 10">N2-46</strain>
    </source>
</reference>
<feature type="transmembrane region" description="Helical" evidence="7">
    <location>
        <begin position="377"/>
        <end position="395"/>
    </location>
</feature>
<keyword evidence="2" id="KW-1003">Cell membrane</keyword>
<dbReference type="Gene3D" id="1.20.1250.20">
    <property type="entry name" value="MFS general substrate transporter like domains"/>
    <property type="match status" value="1"/>
</dbReference>
<dbReference type="CDD" id="cd06173">
    <property type="entry name" value="MFS_MefA_like"/>
    <property type="match status" value="1"/>
</dbReference>
<comment type="subcellular location">
    <subcellularLocation>
        <location evidence="1">Cell membrane</location>
        <topology evidence="1">Multi-pass membrane protein</topology>
    </subcellularLocation>
</comment>
<feature type="transmembrane region" description="Helical" evidence="7">
    <location>
        <begin position="195"/>
        <end position="214"/>
    </location>
</feature>
<feature type="transmembrane region" description="Helical" evidence="7">
    <location>
        <begin position="247"/>
        <end position="269"/>
    </location>
</feature>
<feature type="transmembrane region" description="Helical" evidence="7">
    <location>
        <begin position="275"/>
        <end position="298"/>
    </location>
</feature>
<dbReference type="EMBL" id="JAGSHT010000015">
    <property type="protein sequence ID" value="MBZ2197677.1"/>
    <property type="molecule type" value="Genomic_DNA"/>
</dbReference>
<dbReference type="Proteomes" id="UP000826651">
    <property type="component" value="Unassembled WGS sequence"/>
</dbReference>
<evidence type="ECO:0000259" key="8">
    <source>
        <dbReference type="PROSITE" id="PS50850"/>
    </source>
</evidence>
<comment type="caution">
    <text evidence="9">The sequence shown here is derived from an EMBL/GenBank/DDBJ whole genome shotgun (WGS) entry which is preliminary data.</text>
</comment>